<feature type="compositionally biased region" description="Polar residues" evidence="7">
    <location>
        <begin position="569"/>
        <end position="586"/>
    </location>
</feature>
<feature type="region of interest" description="Disordered" evidence="7">
    <location>
        <begin position="352"/>
        <end position="385"/>
    </location>
</feature>
<evidence type="ECO:0000256" key="6">
    <source>
        <dbReference type="RuleBase" id="RU364101"/>
    </source>
</evidence>
<organism evidence="10 11">
    <name type="scientific">Cannabis sativa</name>
    <name type="common">Hemp</name>
    <name type="synonym">Marijuana</name>
    <dbReference type="NCBI Taxonomy" id="3483"/>
    <lineage>
        <taxon>Eukaryota</taxon>
        <taxon>Viridiplantae</taxon>
        <taxon>Streptophyta</taxon>
        <taxon>Embryophyta</taxon>
        <taxon>Tracheophyta</taxon>
        <taxon>Spermatophyta</taxon>
        <taxon>Magnoliopsida</taxon>
        <taxon>eudicotyledons</taxon>
        <taxon>Gunneridae</taxon>
        <taxon>Pentapetalae</taxon>
        <taxon>rosids</taxon>
        <taxon>fabids</taxon>
        <taxon>Rosales</taxon>
        <taxon>Cannabaceae</taxon>
        <taxon>Cannabis</taxon>
    </lineage>
</organism>
<evidence type="ECO:0000259" key="8">
    <source>
        <dbReference type="Pfam" id="PF12931"/>
    </source>
</evidence>
<protein>
    <recommendedName>
        <fullName evidence="6">Protein transport protein sec16</fullName>
    </recommendedName>
</protein>
<evidence type="ECO:0000256" key="4">
    <source>
        <dbReference type="ARBA" id="ARBA00022824"/>
    </source>
</evidence>
<dbReference type="GO" id="GO:0007030">
    <property type="term" value="P:Golgi organization"/>
    <property type="evidence" value="ECO:0007669"/>
    <property type="project" value="TreeGrafter"/>
</dbReference>
<evidence type="ECO:0000313" key="10">
    <source>
        <dbReference type="EMBL" id="KAF4353079.1"/>
    </source>
</evidence>
<feature type="compositionally biased region" description="Polar residues" evidence="7">
    <location>
        <begin position="1091"/>
        <end position="1102"/>
    </location>
</feature>
<name>A0A7J6E5Z8_CANSA</name>
<keyword evidence="6" id="KW-0472">Membrane</keyword>
<dbReference type="GO" id="GO:0015031">
    <property type="term" value="P:protein transport"/>
    <property type="evidence" value="ECO:0007669"/>
    <property type="project" value="UniProtKB-KW"/>
</dbReference>
<dbReference type="InterPro" id="IPR024340">
    <property type="entry name" value="Sec16_CCD"/>
</dbReference>
<evidence type="ECO:0000256" key="1">
    <source>
        <dbReference type="ARBA" id="ARBA00004240"/>
    </source>
</evidence>
<dbReference type="Gene3D" id="1.25.40.1030">
    <property type="match status" value="1"/>
</dbReference>
<evidence type="ECO:0000256" key="7">
    <source>
        <dbReference type="SAM" id="MobiDB-lite"/>
    </source>
</evidence>
<feature type="compositionally biased region" description="Polar residues" evidence="7">
    <location>
        <begin position="352"/>
        <end position="382"/>
    </location>
</feature>
<comment type="caution">
    <text evidence="10">The sequence shown here is derived from an EMBL/GenBank/DDBJ whole genome shotgun (WGS) entry which is preliminary data.</text>
</comment>
<dbReference type="PANTHER" id="PTHR13402">
    <property type="entry name" value="RGPR-RELATED"/>
    <property type="match status" value="1"/>
</dbReference>
<feature type="region of interest" description="Disordered" evidence="7">
    <location>
        <begin position="1367"/>
        <end position="1386"/>
    </location>
</feature>
<feature type="region of interest" description="Disordered" evidence="7">
    <location>
        <begin position="110"/>
        <end position="136"/>
    </location>
</feature>
<dbReference type="GO" id="GO:0000139">
    <property type="term" value="C:Golgi membrane"/>
    <property type="evidence" value="ECO:0007669"/>
    <property type="project" value="UniProtKB-SubCell"/>
</dbReference>
<feature type="compositionally biased region" description="Basic and acidic residues" evidence="7">
    <location>
        <begin position="439"/>
        <end position="450"/>
    </location>
</feature>
<feature type="region of interest" description="Disordered" evidence="7">
    <location>
        <begin position="1070"/>
        <end position="1113"/>
    </location>
</feature>
<feature type="region of interest" description="Disordered" evidence="7">
    <location>
        <begin position="1258"/>
        <end position="1295"/>
    </location>
</feature>
<keyword evidence="6" id="KW-0333">Golgi apparatus</keyword>
<comment type="similarity">
    <text evidence="2 6">Belongs to the SEC16 family.</text>
</comment>
<feature type="region of interest" description="Disordered" evidence="7">
    <location>
        <begin position="1"/>
        <end position="45"/>
    </location>
</feature>
<feature type="domain" description="Sec16 Sec23-binding" evidence="8">
    <location>
        <begin position="782"/>
        <end position="1062"/>
    </location>
</feature>
<feature type="region of interest" description="Disordered" evidence="7">
    <location>
        <begin position="1420"/>
        <end position="1458"/>
    </location>
</feature>
<keyword evidence="6" id="KW-0653">Protein transport</keyword>
<sequence length="1478" mass="159441">MASNPPPFEVEDQTDEDFFDKLVDDDFGPSESSAPKFPEGNDSDDAKAFANLSIADESPALEDFSGEGMVDELKTEDGAAQVDAADGSGIICEKSVVEVNAKDGNSGVSANSALDAVPEPKNDGTGSELRLESMSNESGSGGFKVVGWSSFHADSAQNGGHGFGSYSDFFSELDAGVSGEVPGKAGEDLTTQANMFPSHEEHRDESLNNMVNYTQHQESQNFVAPVEQQNTNVQDVNTSQYWENLYPGWKYDSNTGQWYQVDVVDPTAQAQGSFGTNSAVSDWTAVSEVKTEISYLQQTPHSPMGTVAKTNTHMQLQSNSFMGVSAETNAYMQQQTSNSAVGTAAETNSYVQQTSNSVVGPATETSTSHSVSDWNQPSQASNGYPEHMIFDPQYPGWYYDTIAQEWRTLDSYTSTVQPAVQDQNGVVSSNIYSQNKSSSFEEYRQDDNHGSRGLGGQGQEGGWGGSYNNSNQNNLNLWQAEVPKSAASTAFGGNQQLDSKYDGSQFYTNENPQASLSSFGAVQSYNRANQGHNETNGTLGFQGFNPVTQPFNQVNLNDQNHISNDYYSSQKPVSQQSFPGGNQLPYNPSVGRSPDGRPPHALVTFGFGGKLIVLKDHSNVGNSSYGSQGPVGGIVSVLNMQEVVTENTNVSTSSSCNYLRALCQQSFPGPLVGGNVGSKELNKWIDERITNCESSDIDFKKGQILKLLLSLLKIACQHYGKLRSPFGSEVALKDNDTPEAAVAKLFASAKASGAQFTEYGALNYCLQKLPSEAELQATASEVQNLLVSGRKREALQYAQEGQLWGPALVLASQLGDQFYVDTIKQMAFRQLAAGSPLRTLCLLIAGQPAEVFSVNAVADGSVPGSVTMFQQPAQFGTSGMLDDWEENLAVITANRTKDDELVIIHLGDCLWKEKSEITGAHICYIVAEANFESYSDSARLCLIGADHWKFPRTYASPEAIQRTELYEYSKVLGNSQFILLPFQPYKLVYAHMLAEVGKVSDSLKYCQAILKSLKTGRAPEVETWKQLVLSLEDRIRTHQQGGFTSNLAPTKLVGKLLNFFDSTAHRVVGGLPPPAPSTSHGSIHSNEHLHQQQMAPRVSGSQSTMAMSSLMPSASMEPISEWAADGNKMSMHNRSVSEPDFGRTPRQGSDPLYDQDDSSKEGTSADSRGKGSVSGGTSRMSRFGFGSVLLQKTMGLVLRPRSGRQAKLGEQNKFYYDEKLKRWVEEGVEAPAEEAALPPPPTMSTFQNGMSDYSMQSTLKSDATSLGGSPDPKSSTPEYSSGIPPIPPTSNQFSARGRVGVRSRYVDTFNQGGGRPANLFHSPSVPSVKPAVAANAKFFIPTPASGEQSMEAIAESVQEDVPTVGTHEEASTSTGNAAFQVPPPSASMQRFPSMGNIPGQRVMTNSNGSLSSLSRRTASWSGSFNDSFSSPKETEVKPLGAVSSGMPPTMFSPTDPSSMMRAQMNGGNFADELQEVEL</sequence>
<dbReference type="PANTHER" id="PTHR13402:SF6">
    <property type="entry name" value="SECRETORY 16, ISOFORM I"/>
    <property type="match status" value="1"/>
</dbReference>
<dbReference type="Pfam" id="PF12932">
    <property type="entry name" value="Sec16"/>
    <property type="match status" value="1"/>
</dbReference>
<gene>
    <name evidence="10" type="ORF">F8388_016924</name>
</gene>
<comment type="subcellular location">
    <subcellularLocation>
        <location evidence="1">Endoplasmic reticulum</location>
    </subcellularLocation>
    <subcellularLocation>
        <location evidence="6">Golgi apparatus membrane</location>
    </subcellularLocation>
</comment>
<dbReference type="GO" id="GO:0070973">
    <property type="term" value="P:protein localization to endoplasmic reticulum exit site"/>
    <property type="evidence" value="ECO:0007669"/>
    <property type="project" value="TreeGrafter"/>
</dbReference>
<dbReference type="Pfam" id="PF12931">
    <property type="entry name" value="TPR_Sec16"/>
    <property type="match status" value="1"/>
</dbReference>
<proteinExistence type="inferred from homology"/>
<feature type="domain" description="Sec16 central conserved" evidence="9">
    <location>
        <begin position="600"/>
        <end position="720"/>
    </location>
</feature>
<reference evidence="10 11" key="1">
    <citation type="journal article" date="2020" name="bioRxiv">
        <title>Sequence and annotation of 42 cannabis genomes reveals extensive copy number variation in cannabinoid synthesis and pathogen resistance genes.</title>
        <authorList>
            <person name="Mckernan K.J."/>
            <person name="Helbert Y."/>
            <person name="Kane L.T."/>
            <person name="Ebling H."/>
            <person name="Zhang L."/>
            <person name="Liu B."/>
            <person name="Eaton Z."/>
            <person name="Mclaughlin S."/>
            <person name="Kingan S."/>
            <person name="Baybayan P."/>
            <person name="Concepcion G."/>
            <person name="Jordan M."/>
            <person name="Riva A."/>
            <person name="Barbazuk W."/>
            <person name="Harkins T."/>
        </authorList>
    </citation>
    <scope>NUCLEOTIDE SEQUENCE [LARGE SCALE GENOMIC DNA]</scope>
    <source>
        <strain evidence="11">cv. Jamaican Lion 4</strain>
        <tissue evidence="10">Leaf</tissue>
    </source>
</reference>
<feature type="compositionally biased region" description="Low complexity" evidence="7">
    <location>
        <begin position="1420"/>
        <end position="1430"/>
    </location>
</feature>
<feature type="region of interest" description="Disordered" evidence="7">
    <location>
        <begin position="569"/>
        <end position="598"/>
    </location>
</feature>
<dbReference type="GO" id="GO:0070971">
    <property type="term" value="C:endoplasmic reticulum exit site"/>
    <property type="evidence" value="ECO:0007669"/>
    <property type="project" value="UniProtKB-ARBA"/>
</dbReference>
<feature type="region of interest" description="Disordered" evidence="7">
    <location>
        <begin position="437"/>
        <end position="468"/>
    </location>
</feature>
<feature type="compositionally biased region" description="Polar residues" evidence="7">
    <location>
        <begin position="1258"/>
        <end position="1279"/>
    </location>
</feature>
<accession>A0A7J6E5Z8</accession>
<keyword evidence="4 6" id="KW-0256">Endoplasmic reticulum</keyword>
<dbReference type="GO" id="GO:0016192">
    <property type="term" value="P:vesicle-mediated transport"/>
    <property type="evidence" value="ECO:0007669"/>
    <property type="project" value="UniProtKB-KW"/>
</dbReference>
<dbReference type="InterPro" id="IPR024298">
    <property type="entry name" value="Sec16_Sec23-bd"/>
</dbReference>
<keyword evidence="3 6" id="KW-0813">Transport</keyword>
<evidence type="ECO:0000256" key="2">
    <source>
        <dbReference type="ARBA" id="ARBA00005927"/>
    </source>
</evidence>
<feature type="compositionally biased region" description="Gly residues" evidence="7">
    <location>
        <begin position="452"/>
        <end position="465"/>
    </location>
</feature>
<feature type="region of interest" description="Disordered" evidence="7">
    <location>
        <begin position="1130"/>
        <end position="1181"/>
    </location>
</feature>
<dbReference type="GO" id="GO:0012507">
    <property type="term" value="C:ER to Golgi transport vesicle membrane"/>
    <property type="evidence" value="ECO:0007669"/>
    <property type="project" value="TreeGrafter"/>
</dbReference>
<feature type="compositionally biased region" description="Low complexity" evidence="7">
    <location>
        <begin position="1103"/>
        <end position="1113"/>
    </location>
</feature>
<dbReference type="CDD" id="cd09233">
    <property type="entry name" value="ACE1-Sec16-like"/>
    <property type="match status" value="1"/>
</dbReference>
<feature type="region of interest" description="Disordered" evidence="7">
    <location>
        <begin position="1231"/>
        <end position="1250"/>
    </location>
</feature>
<feature type="compositionally biased region" description="Acidic residues" evidence="7">
    <location>
        <begin position="9"/>
        <end position="18"/>
    </location>
</feature>
<dbReference type="Proteomes" id="UP000525078">
    <property type="component" value="Unassembled WGS sequence"/>
</dbReference>
<keyword evidence="5 6" id="KW-0931">ER-Golgi transport</keyword>
<dbReference type="EMBL" id="JAATIP010000300">
    <property type="protein sequence ID" value="KAF4353079.1"/>
    <property type="molecule type" value="Genomic_DNA"/>
</dbReference>
<evidence type="ECO:0000256" key="3">
    <source>
        <dbReference type="ARBA" id="ARBA00022448"/>
    </source>
</evidence>
<evidence type="ECO:0000313" key="11">
    <source>
        <dbReference type="Proteomes" id="UP000525078"/>
    </source>
</evidence>
<evidence type="ECO:0000259" key="9">
    <source>
        <dbReference type="Pfam" id="PF12932"/>
    </source>
</evidence>
<evidence type="ECO:0000256" key="5">
    <source>
        <dbReference type="ARBA" id="ARBA00022892"/>
    </source>
</evidence>